<comment type="caution">
    <text evidence="3">The sequence shown here is derived from an EMBL/GenBank/DDBJ whole genome shotgun (WGS) entry which is preliminary data.</text>
</comment>
<proteinExistence type="predicted"/>
<feature type="domain" description="DUF2326" evidence="2">
    <location>
        <begin position="432"/>
        <end position="574"/>
    </location>
</feature>
<evidence type="ECO:0000256" key="1">
    <source>
        <dbReference type="SAM" id="Coils"/>
    </source>
</evidence>
<accession>A0A926IE88</accession>
<name>A0A926IE88_9FIRM</name>
<dbReference type="InterPro" id="IPR027417">
    <property type="entry name" value="P-loop_NTPase"/>
</dbReference>
<evidence type="ECO:0000313" key="3">
    <source>
        <dbReference type="EMBL" id="MBC8579503.1"/>
    </source>
</evidence>
<keyword evidence="1" id="KW-0175">Coiled coil</keyword>
<evidence type="ECO:0000259" key="2">
    <source>
        <dbReference type="Pfam" id="PF10088"/>
    </source>
</evidence>
<feature type="coiled-coil region" evidence="1">
    <location>
        <begin position="389"/>
        <end position="423"/>
    </location>
</feature>
<dbReference type="Proteomes" id="UP000655830">
    <property type="component" value="Unassembled WGS sequence"/>
</dbReference>
<feature type="coiled-coil region" evidence="1">
    <location>
        <begin position="314"/>
        <end position="348"/>
    </location>
</feature>
<dbReference type="AlphaFoldDB" id="A0A926IE88"/>
<protein>
    <submittedName>
        <fullName evidence="3">DUF2326 domain-containing protein</fullName>
    </submittedName>
</protein>
<organism evidence="3 4">
    <name type="scientific">Zhenhengia yiwuensis</name>
    <dbReference type="NCBI Taxonomy" id="2763666"/>
    <lineage>
        <taxon>Bacteria</taxon>
        <taxon>Bacillati</taxon>
        <taxon>Bacillota</taxon>
        <taxon>Clostridia</taxon>
        <taxon>Lachnospirales</taxon>
        <taxon>Lachnospiraceae</taxon>
        <taxon>Zhenhengia</taxon>
    </lineage>
</organism>
<sequence length="577" mass="67106">MYLKKLEANKNSVRAEKFKTIEFDNAEINIILGTVGHKDKKGKTVNGVGKTLSLKLIDFCLGAKLNTRDKLSKLEDWEFILDVCIEDKNRSFKRSISDANTVYIDNEDKKLKEFNTWLENELLDNLNTESMVSFRNVISRFLRLPKDGYITWEKCKKKEQDDVSLLSNSFVLGLNTDVIENKIRIKEQLNDINKTRSIIKNDSSIKESLQGIDVGINLTTLKKDIEKLEEKISKFKIAEGHEEIKKNIEIDKYKAQNLINERQLKKNMLSTINESLKVEIDVTYDKVKDLYEEANVVLSDMVQKQLQEVNNFHIQLLSNRKNRLKEDKKTLTSVIKKLDKEIEQVNNRINSNLLLLKTGGSISELEVLQNELLDKKIRLSGIEKHSTLLKDINSKILDYKSEMAQQNAKASQYLNEIEDYVDNLSSQFKEFVDYIYEETRTAGISIENNDKDNKIQFNINPEIKDDESAGVNNVKIFCMDLLYLKLQKNNHIGFIYHDNSIFAETDVRQIYRMIKLAYDICSENNLQYIVNLNYDMFNQIIEIAQEENSYFAEHLEKRVILRLKDDSVDDKLLGEDI</sequence>
<dbReference type="Gene3D" id="3.40.50.300">
    <property type="entry name" value="P-loop containing nucleotide triphosphate hydrolases"/>
    <property type="match status" value="1"/>
</dbReference>
<dbReference type="RefSeq" id="WP_249332528.1">
    <property type="nucleotide sequence ID" value="NZ_JACRSY010000010.1"/>
</dbReference>
<dbReference type="EMBL" id="JACRSY010000010">
    <property type="protein sequence ID" value="MBC8579503.1"/>
    <property type="molecule type" value="Genomic_DNA"/>
</dbReference>
<reference evidence="3" key="1">
    <citation type="submission" date="2020-08" db="EMBL/GenBank/DDBJ databases">
        <title>Genome public.</title>
        <authorList>
            <person name="Liu C."/>
            <person name="Sun Q."/>
        </authorList>
    </citation>
    <scope>NUCLEOTIDE SEQUENCE</scope>
    <source>
        <strain evidence="3">NSJ-12</strain>
    </source>
</reference>
<gene>
    <name evidence="3" type="ORF">H8718_08165</name>
</gene>
<evidence type="ECO:0000313" key="4">
    <source>
        <dbReference type="Proteomes" id="UP000655830"/>
    </source>
</evidence>
<keyword evidence="4" id="KW-1185">Reference proteome</keyword>
<dbReference type="InterPro" id="IPR018760">
    <property type="entry name" value="DUF2326"/>
</dbReference>
<dbReference type="Pfam" id="PF10088">
    <property type="entry name" value="DUF2326"/>
    <property type="match status" value="1"/>
</dbReference>